<dbReference type="InterPro" id="IPR010921">
    <property type="entry name" value="Trp_repressor/repl_initiator"/>
</dbReference>
<dbReference type="EMBL" id="VFOM01000001">
    <property type="protein sequence ID" value="TQL48878.1"/>
    <property type="molecule type" value="Genomic_DNA"/>
</dbReference>
<evidence type="ECO:0000313" key="4">
    <source>
        <dbReference type="Proteomes" id="UP000317998"/>
    </source>
</evidence>
<dbReference type="SUPFAM" id="SSF48295">
    <property type="entry name" value="TrpR-like"/>
    <property type="match status" value="1"/>
</dbReference>
<accession>A0A542YLC6</accession>
<evidence type="ECO:0000256" key="1">
    <source>
        <dbReference type="ARBA" id="ARBA00038232"/>
    </source>
</evidence>
<gene>
    <name evidence="3" type="ORF">FB562_1985</name>
</gene>
<name>A0A542YLC6_9MICO</name>
<dbReference type="Proteomes" id="UP000317998">
    <property type="component" value="Unassembled WGS sequence"/>
</dbReference>
<dbReference type="InterPro" id="IPR052057">
    <property type="entry name" value="IS150/IS1296_orfA-like"/>
</dbReference>
<comment type="similarity">
    <text evidence="1">Belongs to the IS150/IS1296 orfA family.</text>
</comment>
<evidence type="ECO:0000259" key="2">
    <source>
        <dbReference type="Pfam" id="PF13518"/>
    </source>
</evidence>
<proteinExistence type="inferred from homology"/>
<dbReference type="InterPro" id="IPR009057">
    <property type="entry name" value="Homeodomain-like_sf"/>
</dbReference>
<dbReference type="AlphaFoldDB" id="A0A542YLC6"/>
<sequence length="158" mass="17972">MRFLVHARGYSSEVYERAEELIVAGYGRRAIASELGISAYTARKWVHAYQRFGVLGLVPVTANTKYPFELKLAAVQCFLGGDSKPEILDKFQIRSPAALDRWVRTFRATGEESLKRTRGRPPASTAEETVERKVLRLEMENAALKKWQALVAEEQRRD</sequence>
<feature type="domain" description="Insertion element IS150 protein InsJ-like helix-turn-helix" evidence="2">
    <location>
        <begin position="71"/>
        <end position="121"/>
    </location>
</feature>
<dbReference type="PANTHER" id="PTHR33795">
    <property type="entry name" value="INSERTION ELEMENT IS150 PROTEIN INSJ"/>
    <property type="match status" value="1"/>
</dbReference>
<protein>
    <submittedName>
        <fullName evidence="3">Helix-turn-helix protein</fullName>
    </submittedName>
</protein>
<keyword evidence="4" id="KW-1185">Reference proteome</keyword>
<dbReference type="Gene3D" id="1.10.10.10">
    <property type="entry name" value="Winged helix-like DNA-binding domain superfamily/Winged helix DNA-binding domain"/>
    <property type="match status" value="1"/>
</dbReference>
<reference evidence="3 4" key="1">
    <citation type="submission" date="2019-06" db="EMBL/GenBank/DDBJ databases">
        <title>Sequencing the genomes of 1000 actinobacteria strains.</title>
        <authorList>
            <person name="Klenk H.-P."/>
        </authorList>
    </citation>
    <scope>NUCLEOTIDE SEQUENCE [LARGE SCALE GENOMIC DNA]</scope>
    <source>
        <strain evidence="3 4">DSM 26477</strain>
    </source>
</reference>
<dbReference type="OrthoDB" id="52928at2"/>
<dbReference type="Pfam" id="PF13518">
    <property type="entry name" value="HTH_28"/>
    <property type="match status" value="1"/>
</dbReference>
<dbReference type="GO" id="GO:0043565">
    <property type="term" value="F:sequence-specific DNA binding"/>
    <property type="evidence" value="ECO:0007669"/>
    <property type="project" value="InterPro"/>
</dbReference>
<dbReference type="InterPro" id="IPR036388">
    <property type="entry name" value="WH-like_DNA-bd_sf"/>
</dbReference>
<comment type="caution">
    <text evidence="3">The sequence shown here is derived from an EMBL/GenBank/DDBJ whole genome shotgun (WGS) entry which is preliminary data.</text>
</comment>
<organism evidence="3 4">
    <name type="scientific">Homoserinimonas aerilata</name>
    <dbReference type="NCBI Taxonomy" id="1162970"/>
    <lineage>
        <taxon>Bacteria</taxon>
        <taxon>Bacillati</taxon>
        <taxon>Actinomycetota</taxon>
        <taxon>Actinomycetes</taxon>
        <taxon>Micrococcales</taxon>
        <taxon>Microbacteriaceae</taxon>
        <taxon>Homoserinimonas</taxon>
    </lineage>
</organism>
<dbReference type="InterPro" id="IPR055247">
    <property type="entry name" value="InsJ-like_HTH"/>
</dbReference>
<dbReference type="PANTHER" id="PTHR33795:SF1">
    <property type="entry name" value="INSERTION ELEMENT IS150 PROTEIN INSJ"/>
    <property type="match status" value="1"/>
</dbReference>
<evidence type="ECO:0000313" key="3">
    <source>
        <dbReference type="EMBL" id="TQL48878.1"/>
    </source>
</evidence>
<dbReference type="SUPFAM" id="SSF46689">
    <property type="entry name" value="Homeodomain-like"/>
    <property type="match status" value="1"/>
</dbReference>